<dbReference type="InterPro" id="IPR051734">
    <property type="entry name" value="VapB_TA_antitoxins"/>
</dbReference>
<dbReference type="Proteomes" id="UP001301388">
    <property type="component" value="Unassembled WGS sequence"/>
</dbReference>
<dbReference type="EMBL" id="JAYGIE010000019">
    <property type="protein sequence ID" value="MEA5477213.1"/>
    <property type="molecule type" value="Genomic_DNA"/>
</dbReference>
<dbReference type="InterPro" id="IPR037914">
    <property type="entry name" value="SpoVT-AbrB_sf"/>
</dbReference>
<comment type="caution">
    <text evidence="1">The sequence shown here is derived from an EMBL/GenBank/DDBJ whole genome shotgun (WGS) entry which is preliminary data.</text>
</comment>
<evidence type="ECO:0000313" key="1">
    <source>
        <dbReference type="EMBL" id="MEA5477213.1"/>
    </source>
</evidence>
<evidence type="ECO:0000313" key="2">
    <source>
        <dbReference type="Proteomes" id="UP001301388"/>
    </source>
</evidence>
<dbReference type="PANTHER" id="PTHR37550">
    <property type="entry name" value="ANTITOXIN VAPB1"/>
    <property type="match status" value="1"/>
</dbReference>
<keyword evidence="2" id="KW-1185">Reference proteome</keyword>
<accession>A0ABU5TGQ2</accession>
<dbReference type="Gene3D" id="2.10.260.10">
    <property type="match status" value="1"/>
</dbReference>
<reference evidence="1 2" key="1">
    <citation type="submission" date="2023-12" db="EMBL/GenBank/DDBJ databases">
        <title>Baltic Sea Cyanobacteria.</title>
        <authorList>
            <person name="Delbaje E."/>
            <person name="Fewer D.P."/>
            <person name="Shishido T.K."/>
        </authorList>
    </citation>
    <scope>NUCLEOTIDE SEQUENCE [LARGE SCALE GENOMIC DNA]</scope>
    <source>
        <strain evidence="1 2">UHCC 0370</strain>
    </source>
</reference>
<dbReference type="RefSeq" id="WP_281007614.1">
    <property type="nucleotide sequence ID" value="NZ_JAYGIE010000019.1"/>
</dbReference>
<organism evidence="1 2">
    <name type="scientific">Pseudanabaena galeata UHCC 0370</name>
    <dbReference type="NCBI Taxonomy" id="3110310"/>
    <lineage>
        <taxon>Bacteria</taxon>
        <taxon>Bacillati</taxon>
        <taxon>Cyanobacteriota</taxon>
        <taxon>Cyanophyceae</taxon>
        <taxon>Pseudanabaenales</taxon>
        <taxon>Pseudanabaenaceae</taxon>
        <taxon>Pseudanabaena</taxon>
    </lineage>
</organism>
<proteinExistence type="predicted"/>
<protein>
    <submittedName>
        <fullName evidence="1">Uncharacterized protein</fullName>
    </submittedName>
</protein>
<name>A0ABU5TGQ2_9CYAN</name>
<sequence>MVTQYQIRLFRNGHNQALNIPQAFAMSSNNVIIRKEGERLIIEPYKKKSLLDLLPTLDDIDEEFPDIDQDLLPLDDIQF</sequence>
<dbReference type="PANTHER" id="PTHR37550:SF1">
    <property type="entry name" value="SSL1300 PROTEIN"/>
    <property type="match status" value="1"/>
</dbReference>
<dbReference type="SUPFAM" id="SSF89447">
    <property type="entry name" value="AbrB/MazE/MraZ-like"/>
    <property type="match status" value="1"/>
</dbReference>
<gene>
    <name evidence="1" type="ORF">VB774_06225</name>
</gene>